<dbReference type="Pfam" id="PF25958">
    <property type="entry name" value="DUF7995"/>
    <property type="match status" value="1"/>
</dbReference>
<dbReference type="EMBL" id="AOHT01000017">
    <property type="protein sequence ID" value="ELY29402.1"/>
    <property type="molecule type" value="Genomic_DNA"/>
</dbReference>
<feature type="compositionally biased region" description="Basic and acidic residues" evidence="1">
    <location>
        <begin position="306"/>
        <end position="323"/>
    </location>
</feature>
<proteinExistence type="predicted"/>
<dbReference type="InterPro" id="IPR058308">
    <property type="entry name" value="DUF7995"/>
</dbReference>
<keyword evidence="3" id="KW-0614">Plasmid</keyword>
<dbReference type="AlphaFoldDB" id="E4NVA8"/>
<evidence type="ECO:0000313" key="3">
    <source>
        <dbReference type="EMBL" id="ADQ69097.1"/>
    </source>
</evidence>
<gene>
    <name evidence="3" type="ordered locus">Hbor_35770</name>
    <name evidence="4" type="ORF">C499_06075</name>
</gene>
<evidence type="ECO:0000313" key="6">
    <source>
        <dbReference type="Proteomes" id="UP000011585"/>
    </source>
</evidence>
<sequence>MDDEGRIPREELPGTAGGPNHTGRQSHQHEWQFANHDVEASPAHCEVCGGSIPPTRARCVDHRESSPRAADATDYEWSISKTAIAIIPASNRYHALAIGSSSFRLRDGGHKSRSSYELFYDIDDPAQILTAGWGSLPDAVPLDSNDGQRLFETAVDKTDWETTLSVEESPDVTNSPLSDSDPYIFTENGDGLVDKDRLADFDEKPHCESHDYWVVPAVLYDRKRNTTDKTVRNRSCPNCGEATQHIFDGYDGGHPSVHVDGVALWTCLTCDTTHGDTPPVGVGPDKPWEDDDYTGGDRYTPEDAAEQQHKEVMRRLENEGNLE</sequence>
<evidence type="ECO:0000313" key="4">
    <source>
        <dbReference type="EMBL" id="ELY29402.1"/>
    </source>
</evidence>
<dbReference type="Proteomes" id="UP000006663">
    <property type="component" value="Plasmid pHBOR02"/>
</dbReference>
<geneLocation type="plasmid" evidence="3 5">
    <name>pHBOR02</name>
</geneLocation>
<dbReference type="GeneID" id="9988890"/>
<feature type="domain" description="DUF7995" evidence="2">
    <location>
        <begin position="85"/>
        <end position="161"/>
    </location>
</feature>
<keyword evidence="5" id="KW-1185">Reference proteome</keyword>
<evidence type="ECO:0000256" key="1">
    <source>
        <dbReference type="SAM" id="MobiDB-lite"/>
    </source>
</evidence>
<dbReference type="RefSeq" id="WP_006054530.1">
    <property type="nucleotide sequence ID" value="NC_014731.1"/>
</dbReference>
<accession>E4NVA8</accession>
<dbReference type="HOGENOM" id="CLU_859448_0_0_2"/>
<feature type="compositionally biased region" description="Basic and acidic residues" evidence="1">
    <location>
        <begin position="1"/>
        <end position="12"/>
    </location>
</feature>
<dbReference type="KEGG" id="hbo:Hbor_35770"/>
<dbReference type="Proteomes" id="UP000011585">
    <property type="component" value="Unassembled WGS sequence"/>
</dbReference>
<protein>
    <recommendedName>
        <fullName evidence="2">DUF7995 domain-containing protein</fullName>
    </recommendedName>
</protein>
<name>E4NVA8_HALBP</name>
<dbReference type="OrthoDB" id="254701at2157"/>
<evidence type="ECO:0000313" key="5">
    <source>
        <dbReference type="Proteomes" id="UP000006663"/>
    </source>
</evidence>
<organism evidence="3 5">
    <name type="scientific">Halogeometricum borinquense (strain ATCC 700274 / DSM 11551 / JCM 10706 / KCTC 4070 / PR3)</name>
    <dbReference type="NCBI Taxonomy" id="469382"/>
    <lineage>
        <taxon>Archaea</taxon>
        <taxon>Methanobacteriati</taxon>
        <taxon>Methanobacteriota</taxon>
        <taxon>Stenosarchaea group</taxon>
        <taxon>Halobacteria</taxon>
        <taxon>Halobacteriales</taxon>
        <taxon>Haloferacaceae</taxon>
        <taxon>Halogeometricum</taxon>
    </lineage>
</organism>
<reference evidence="4 6" key="3">
    <citation type="journal article" date="2014" name="PLoS Genet.">
        <title>Phylogenetically driven sequencing of extremely halophilic archaea reveals strategies for static and dynamic osmo-response.</title>
        <authorList>
            <person name="Becker E.A."/>
            <person name="Seitzer P.M."/>
            <person name="Tritt A."/>
            <person name="Larsen D."/>
            <person name="Krusor M."/>
            <person name="Yao A.I."/>
            <person name="Wu D."/>
            <person name="Madern D."/>
            <person name="Eisen J.A."/>
            <person name="Darling A.E."/>
            <person name="Facciotti M.T."/>
        </authorList>
    </citation>
    <scope>NUCLEOTIDE SEQUENCE [LARGE SCALE GENOMIC DNA]</scope>
    <source>
        <strain evidence="4 6">DSM 11551</strain>
    </source>
</reference>
<reference evidence="5" key="1">
    <citation type="journal article" date="2009" name="Stand. Genomic Sci.">
        <title>Complete genome sequence of Halogeometricum borinquense type strain (PR3).</title>
        <authorList>
            <person name="Malfatti S."/>
            <person name="Tindall B.J."/>
            <person name="Schneider S."/>
            <person name="Fahnrich R."/>
            <person name="Lapidus A."/>
            <person name="Labuttii K."/>
            <person name="Copeland A."/>
            <person name="Glavina Del Rio T."/>
            <person name="Nolan M."/>
            <person name="Chen F."/>
            <person name="Lucas S."/>
            <person name="Tice H."/>
            <person name="Cheng J.F."/>
            <person name="Bruce D."/>
            <person name="Goodwin L."/>
            <person name="Pitluck S."/>
            <person name="Anderson I."/>
            <person name="Pati A."/>
            <person name="Ivanova N."/>
            <person name="Mavromatis K."/>
            <person name="Chen A."/>
            <person name="Palaniappan K."/>
            <person name="D'haeseleer P."/>
            <person name="Goker M."/>
            <person name="Bristow J."/>
            <person name="Eisen J.A."/>
            <person name="Markowitz V."/>
            <person name="Hugenholtz P."/>
            <person name="Kyrpides N.C."/>
            <person name="Klenk H.P."/>
            <person name="Chain P."/>
        </authorList>
    </citation>
    <scope>NUCLEOTIDE SEQUENCE [LARGE SCALE GENOMIC DNA]</scope>
    <source>
        <strain evidence="5">ATCC 700274 / DSM 11551 / JCM 10706 / KCTC 4070 / PR3</strain>
        <plasmid evidence="5">pHBOR02</plasmid>
    </source>
</reference>
<reference evidence="3" key="2">
    <citation type="submission" date="2009-08" db="EMBL/GenBank/DDBJ databases">
        <title>The complete plasmid2 of Halogeometricum borinquense DSM 11551.</title>
        <authorList>
            <consortium name="US DOE Joint Genome Institute (JGI-PGF)"/>
            <person name="Lucas S."/>
            <person name="Copeland A."/>
            <person name="Lapidus A."/>
            <person name="Glavina del Rio T."/>
            <person name="Dalin E."/>
            <person name="Tice H."/>
            <person name="Bruce D."/>
            <person name="Goodwin L."/>
            <person name="Pitluck S."/>
            <person name="Kyrpides N."/>
            <person name="Mavromatis K."/>
            <person name="Mikhailova N."/>
            <person name="Anderson I."/>
            <person name="Brettin T."/>
            <person name="Detter J.C."/>
            <person name="Han C."/>
            <person name="Larimer F."/>
            <person name="Land M."/>
            <person name="Hauser L."/>
            <person name="Markowitz V."/>
            <person name="Cheng J.-F."/>
            <person name="Hugenholtz P."/>
            <person name="Woyke T."/>
            <person name="Wu D."/>
            <person name="Tindal B."/>
            <person name="Klenk H.-P."/>
            <person name="Eisen J.A."/>
        </authorList>
    </citation>
    <scope>NUCLEOTIDE SEQUENCE</scope>
    <source>
        <strain evidence="3">PR 3</strain>
        <plasmid evidence="3">pHBOR02</plasmid>
    </source>
</reference>
<dbReference type="EMBL" id="CP001692">
    <property type="protein sequence ID" value="ADQ69097.1"/>
    <property type="molecule type" value="Genomic_DNA"/>
</dbReference>
<feature type="region of interest" description="Disordered" evidence="1">
    <location>
        <begin position="275"/>
        <end position="323"/>
    </location>
</feature>
<evidence type="ECO:0000259" key="2">
    <source>
        <dbReference type="Pfam" id="PF25958"/>
    </source>
</evidence>
<feature type="region of interest" description="Disordered" evidence="1">
    <location>
        <begin position="1"/>
        <end position="28"/>
    </location>
</feature>